<dbReference type="EMBL" id="VOFY01000015">
    <property type="protein sequence ID" value="KAA8585596.1"/>
    <property type="molecule type" value="Genomic_DNA"/>
</dbReference>
<sequence>MEYAALKGTAGSDVTLQQLGFQTDFAVYLQIRQTWLAFMIILAIVEVIIILLLIFLRKRILIAIALIKEASRAIGHVIFLPFFNPLLTFASWPWSCLNGPQCFFFLFTKLSPTGDPLGLTAAPHPSILSSSIIRVLLIIWTHRCKGSSLPSFSSLGMVRPSRVRPPNLHLTTGSPHTDRGGVCLPPIAHRLLHVSRHVCGHTLPSWRTWRGTTAAPSGPT</sequence>
<name>A0A5J5CY36_9PERO</name>
<gene>
    <name evidence="17" type="ORF">FQN60_004290</name>
</gene>
<dbReference type="InterPro" id="IPR007603">
    <property type="entry name" value="Choline_transptr-like"/>
</dbReference>
<dbReference type="PANTHER" id="PTHR12385:SF34">
    <property type="entry name" value="CHOLINE TRANSPORTER-LIKE PROTEIN 2"/>
    <property type="match status" value="1"/>
</dbReference>
<comment type="caution">
    <text evidence="17">The sequence shown here is derived from an EMBL/GenBank/DDBJ whole genome shotgun (WGS) entry which is preliminary data.</text>
</comment>
<dbReference type="AlphaFoldDB" id="A0A5J5CY36"/>
<comment type="catalytic activity">
    <reaction evidence="15">
        <text>ethanolamine(out) + n H(+)(in) = ethanolamine(in) + n H(+)(out)</text>
        <dbReference type="Rhea" id="RHEA:75467"/>
        <dbReference type="ChEBI" id="CHEBI:15378"/>
        <dbReference type="ChEBI" id="CHEBI:57603"/>
    </reaction>
</comment>
<dbReference type="GO" id="GO:0005741">
    <property type="term" value="C:mitochondrial outer membrane"/>
    <property type="evidence" value="ECO:0007669"/>
    <property type="project" value="UniProtKB-SubCell"/>
</dbReference>
<keyword evidence="11" id="KW-0496">Mitochondrion</keyword>
<keyword evidence="6" id="KW-1003">Cell membrane</keyword>
<evidence type="ECO:0000256" key="7">
    <source>
        <dbReference type="ARBA" id="ARBA00022553"/>
    </source>
</evidence>
<evidence type="ECO:0000256" key="8">
    <source>
        <dbReference type="ARBA" id="ARBA00022692"/>
    </source>
</evidence>
<keyword evidence="7" id="KW-0597">Phosphoprotein</keyword>
<proteinExistence type="inferred from homology"/>
<dbReference type="Pfam" id="PF04515">
    <property type="entry name" value="Choline_transpo"/>
    <property type="match status" value="1"/>
</dbReference>
<dbReference type="Proteomes" id="UP000327493">
    <property type="component" value="Chromosome 15"/>
</dbReference>
<feature type="transmembrane region" description="Helical" evidence="16">
    <location>
        <begin position="77"/>
        <end position="94"/>
    </location>
</feature>
<comment type="similarity">
    <text evidence="3 16">Belongs to the CTL (choline transporter-like) family.</text>
</comment>
<evidence type="ECO:0000256" key="4">
    <source>
        <dbReference type="ARBA" id="ARBA00022448"/>
    </source>
</evidence>
<organism evidence="17 18">
    <name type="scientific">Etheostoma spectabile</name>
    <name type="common">orangethroat darter</name>
    <dbReference type="NCBI Taxonomy" id="54343"/>
    <lineage>
        <taxon>Eukaryota</taxon>
        <taxon>Metazoa</taxon>
        <taxon>Chordata</taxon>
        <taxon>Craniata</taxon>
        <taxon>Vertebrata</taxon>
        <taxon>Euteleostomi</taxon>
        <taxon>Actinopterygii</taxon>
        <taxon>Neopterygii</taxon>
        <taxon>Teleostei</taxon>
        <taxon>Neoteleostei</taxon>
        <taxon>Acanthomorphata</taxon>
        <taxon>Eupercaria</taxon>
        <taxon>Perciformes</taxon>
        <taxon>Percoidei</taxon>
        <taxon>Percidae</taxon>
        <taxon>Etheostomatinae</taxon>
        <taxon>Etheostoma</taxon>
    </lineage>
</organism>
<evidence type="ECO:0000313" key="17">
    <source>
        <dbReference type="EMBL" id="KAA8585596.1"/>
    </source>
</evidence>
<evidence type="ECO:0000256" key="12">
    <source>
        <dbReference type="ARBA" id="ARBA00023136"/>
    </source>
</evidence>
<evidence type="ECO:0000256" key="14">
    <source>
        <dbReference type="ARBA" id="ARBA00035093"/>
    </source>
</evidence>
<keyword evidence="13" id="KW-0325">Glycoprotein</keyword>
<feature type="transmembrane region" description="Helical" evidence="16">
    <location>
        <begin position="35"/>
        <end position="56"/>
    </location>
</feature>
<evidence type="ECO:0000256" key="16">
    <source>
        <dbReference type="RuleBase" id="RU368066"/>
    </source>
</evidence>
<evidence type="ECO:0000256" key="15">
    <source>
        <dbReference type="ARBA" id="ARBA00036560"/>
    </source>
</evidence>
<keyword evidence="5" id="KW-0050">Antiport</keyword>
<comment type="subcellular location">
    <subcellularLocation>
        <location evidence="2 16">Cell membrane</location>
        <topology evidence="2 16">Multi-pass membrane protein</topology>
    </subcellularLocation>
    <subcellularLocation>
        <location evidence="1">Mitochondrion outer membrane</location>
        <topology evidence="1">Multi-pass membrane protein</topology>
    </subcellularLocation>
</comment>
<comment type="catalytic activity">
    <reaction evidence="14">
        <text>choline(out) + n H(+)(in) = choline(in) + n H(+)(out)</text>
        <dbReference type="Rhea" id="RHEA:75463"/>
        <dbReference type="ChEBI" id="CHEBI:15354"/>
        <dbReference type="ChEBI" id="CHEBI:15378"/>
    </reaction>
</comment>
<keyword evidence="10 16" id="KW-1133">Transmembrane helix</keyword>
<evidence type="ECO:0000256" key="11">
    <source>
        <dbReference type="ARBA" id="ARBA00023128"/>
    </source>
</evidence>
<accession>A0A5J5CY36</accession>
<keyword evidence="4" id="KW-0813">Transport</keyword>
<keyword evidence="8 16" id="KW-0812">Transmembrane</keyword>
<reference evidence="17 18" key="1">
    <citation type="submission" date="2019-08" db="EMBL/GenBank/DDBJ databases">
        <title>A chromosome-level genome assembly, high-density linkage maps, and genome scans reveal the genomic architecture of hybrid incompatibilities underlying speciation via character displacement in darters (Percidae: Etheostominae).</title>
        <authorList>
            <person name="Moran R.L."/>
            <person name="Catchen J.M."/>
            <person name="Fuller R.C."/>
        </authorList>
    </citation>
    <scope>NUCLEOTIDE SEQUENCE [LARGE SCALE GENOMIC DNA]</scope>
    <source>
        <strain evidence="17">EspeVRDwgs_2016</strain>
        <tissue evidence="17">Muscle</tissue>
    </source>
</reference>
<evidence type="ECO:0000256" key="2">
    <source>
        <dbReference type="ARBA" id="ARBA00004651"/>
    </source>
</evidence>
<evidence type="ECO:0000256" key="3">
    <source>
        <dbReference type="ARBA" id="ARBA00007168"/>
    </source>
</evidence>
<evidence type="ECO:0000256" key="1">
    <source>
        <dbReference type="ARBA" id="ARBA00004374"/>
    </source>
</evidence>
<keyword evidence="12 16" id="KW-0472">Membrane</keyword>
<evidence type="ECO:0000256" key="10">
    <source>
        <dbReference type="ARBA" id="ARBA00022989"/>
    </source>
</evidence>
<keyword evidence="18" id="KW-1185">Reference proteome</keyword>
<dbReference type="PANTHER" id="PTHR12385">
    <property type="entry name" value="CHOLINE TRANSPORTER-LIKE (SLC FAMILY 44)"/>
    <property type="match status" value="1"/>
</dbReference>
<comment type="function">
    <text evidence="16">Choline transporter.</text>
</comment>
<protein>
    <recommendedName>
        <fullName evidence="16">Choline transporter-like protein</fullName>
    </recommendedName>
</protein>
<dbReference type="GO" id="GO:0015297">
    <property type="term" value="F:antiporter activity"/>
    <property type="evidence" value="ECO:0007669"/>
    <property type="project" value="UniProtKB-KW"/>
</dbReference>
<dbReference type="GO" id="GO:0005886">
    <property type="term" value="C:plasma membrane"/>
    <property type="evidence" value="ECO:0007669"/>
    <property type="project" value="UniProtKB-SubCell"/>
</dbReference>
<evidence type="ECO:0000256" key="9">
    <source>
        <dbReference type="ARBA" id="ARBA00022787"/>
    </source>
</evidence>
<comment type="caution">
    <text evidence="16">Lacks conserved residue(s) required for the propagation of feature annotation.</text>
</comment>
<evidence type="ECO:0000256" key="6">
    <source>
        <dbReference type="ARBA" id="ARBA00022475"/>
    </source>
</evidence>
<evidence type="ECO:0000256" key="13">
    <source>
        <dbReference type="ARBA" id="ARBA00023180"/>
    </source>
</evidence>
<evidence type="ECO:0000313" key="18">
    <source>
        <dbReference type="Proteomes" id="UP000327493"/>
    </source>
</evidence>
<evidence type="ECO:0000256" key="5">
    <source>
        <dbReference type="ARBA" id="ARBA00022449"/>
    </source>
</evidence>
<keyword evidence="9" id="KW-1000">Mitochondrion outer membrane</keyword>